<dbReference type="AlphaFoldDB" id="A0A6A4H5V9"/>
<dbReference type="OrthoDB" id="3262817at2759"/>
<reference evidence="2" key="1">
    <citation type="journal article" date="2019" name="Environ. Microbiol.">
        <title>Fungal ecological strategies reflected in gene transcription - a case study of two litter decomposers.</title>
        <authorList>
            <person name="Barbi F."/>
            <person name="Kohler A."/>
            <person name="Barry K."/>
            <person name="Baskaran P."/>
            <person name="Daum C."/>
            <person name="Fauchery L."/>
            <person name="Ihrmark K."/>
            <person name="Kuo A."/>
            <person name="LaButti K."/>
            <person name="Lipzen A."/>
            <person name="Morin E."/>
            <person name="Grigoriev I.V."/>
            <person name="Henrissat B."/>
            <person name="Lindahl B."/>
            <person name="Martin F."/>
        </authorList>
    </citation>
    <scope>NUCLEOTIDE SEQUENCE</scope>
    <source>
        <strain evidence="2">JB14</strain>
    </source>
</reference>
<keyword evidence="3" id="KW-1185">Reference proteome</keyword>
<feature type="compositionally biased region" description="Acidic residues" evidence="1">
    <location>
        <begin position="224"/>
        <end position="233"/>
    </location>
</feature>
<dbReference type="Proteomes" id="UP000799118">
    <property type="component" value="Unassembled WGS sequence"/>
</dbReference>
<feature type="region of interest" description="Disordered" evidence="1">
    <location>
        <begin position="110"/>
        <end position="319"/>
    </location>
</feature>
<feature type="compositionally biased region" description="Low complexity" evidence="1">
    <location>
        <begin position="344"/>
        <end position="353"/>
    </location>
</feature>
<evidence type="ECO:0000313" key="3">
    <source>
        <dbReference type="Proteomes" id="UP000799118"/>
    </source>
</evidence>
<name>A0A6A4H5V9_9AGAR</name>
<feature type="region of interest" description="Disordered" evidence="1">
    <location>
        <begin position="332"/>
        <end position="358"/>
    </location>
</feature>
<evidence type="ECO:0000256" key="1">
    <source>
        <dbReference type="SAM" id="MobiDB-lite"/>
    </source>
</evidence>
<feature type="compositionally biased region" description="Polar residues" evidence="1">
    <location>
        <begin position="164"/>
        <end position="188"/>
    </location>
</feature>
<organism evidence="2 3">
    <name type="scientific">Gymnopus androsaceus JB14</name>
    <dbReference type="NCBI Taxonomy" id="1447944"/>
    <lineage>
        <taxon>Eukaryota</taxon>
        <taxon>Fungi</taxon>
        <taxon>Dikarya</taxon>
        <taxon>Basidiomycota</taxon>
        <taxon>Agaricomycotina</taxon>
        <taxon>Agaricomycetes</taxon>
        <taxon>Agaricomycetidae</taxon>
        <taxon>Agaricales</taxon>
        <taxon>Marasmiineae</taxon>
        <taxon>Omphalotaceae</taxon>
        <taxon>Gymnopus</taxon>
    </lineage>
</organism>
<proteinExistence type="predicted"/>
<dbReference type="EMBL" id="ML769589">
    <property type="protein sequence ID" value="KAE9392734.1"/>
    <property type="molecule type" value="Genomic_DNA"/>
</dbReference>
<evidence type="ECO:0000313" key="2">
    <source>
        <dbReference type="EMBL" id="KAE9392734.1"/>
    </source>
</evidence>
<gene>
    <name evidence="2" type="ORF">BT96DRAFT_924562</name>
</gene>
<protein>
    <submittedName>
        <fullName evidence="2">Uncharacterized protein</fullName>
    </submittedName>
</protein>
<feature type="compositionally biased region" description="Acidic residues" evidence="1">
    <location>
        <begin position="110"/>
        <end position="120"/>
    </location>
</feature>
<accession>A0A6A4H5V9</accession>
<sequence length="462" mass="50785">MHWKSLSDNNPDTGENVPVTVFTHGTKRKLMATPQDYNELVRIVKRKFNIPANSVPIFQTRAPTRETRERFEIDDTAYPLIRQYLDEVLIAVEPASGEDQATDMEIDTSAVAEEDEEDEIQTIIVNNKGKGKAKPSPVSTGGEASKPRTFSPAKPLSKPPLFIPSNSSGSSKTFSPDLQPASTGSDSRALSVDPHDLFNDDVPVDNHISPKKTKTKGKAKEPEPEVFDVDAQEAEATPIKSEKAPVLTKKNSSSEWEDIEELPKAPERDEDEEDVFGKTPKGAKATHNKRGESSTMNAEASVTVKKEKLGTAGSASTVRQSALLSQIDALTQSQSATAVPEEPSQIQQSQSSDQDPRFKITIIGPGNERAEFMTRRKHTLRKVLAGACRNFNIDPTRAQLKQVLEVDDEDSMDPDGKVEQLFPCDVDDSVGRAGIGPESKLRLVVEDEEDLDVSFQQDDDIY</sequence>